<dbReference type="InterPro" id="IPR036942">
    <property type="entry name" value="Beta-barrel_TonB_sf"/>
</dbReference>
<evidence type="ECO:0000256" key="6">
    <source>
        <dbReference type="ARBA" id="ARBA00023237"/>
    </source>
</evidence>
<evidence type="ECO:0000259" key="9">
    <source>
        <dbReference type="Pfam" id="PF07715"/>
    </source>
</evidence>
<sequence>MKKKLLFFVALLFCSLQLLAQEAFQLNGLIKDDTGQPLPGVSVVIKGTSTGSITNIDGQFKIETKKGDILHISFIGMLPQDITVGSQTSILVKLKENVEQLDEVVVTGYGEMRKRDLTGALTQIEESTDVKTQYNTVDGLLQGRSSGIQVIGNDGSAGGATSVKIRGTNSLRGNNEPLYVVDGVIISTAGEGMSSPFEGGGGYAMGAQNGLAGINPRDIESMEVLKDASATAIYGSRGANGVVLITTKKGEKGNEKVTIYANTSISNFQNEIPVLNGHEYASFINEVKFNQGLRPVYNIDPNTKEVTDFNTGDKFESINWQEQVYKQAVSYNAGATLSGGSKKSNYYIAANYRDNQGLQSVAKSTGGDFRINYNRNVSDKFNFNIKSNLFYNNGSQSQSGLAAGGNASIVTQAIFSKPLIGGQFSDETTDNADTNNTPLTRMLGNDDLTEELRSQLSLNMKYKFNKYLSYTFRAGADIRMKNREVWYGTGTTRGDRSNGTYNQSEQSRRSFTMDNLLMYNRTFKKKHRINTTVGVTYDGVYQSDQVYGVADFANQSYRTEFPQLGKTVIMPYSKNLTEYTVLSGLARANYSFKNRYIITASIRADGSSKFREDNQWGYFPSLSTAWYVSDEPWMKGLKTVSNLKLRAGWGETGNQSVQPYRSWQNYTTGRYVDAGGNTVMTANPMNFENPNLTWESTAQTNVGIDLGFFDDKVTLVSDFYYKQTDDLLQQVQIPNSTGFGSYLTNRGSLESKGMEYALNVVAYDKNDLKILVGGNISFNRTIITDLGVPNSTFYQDGKEVTKEMIQGGNISTGFTLKSPANLFIVGEQLGLFYGYKSDGIYSSAQEAQDSPLLNGKPSVAGDIKYIDLNGDGVINADDRTTMGNPNPKFNYGMNINASYKGISLSVLFTGVYGNQIMNSGLAFYGYPDPMWGNNSVRHDTYTNNWSESNPNGTNPRVGYGYTEGYNNIISDRLLEDGSYLRLSTVTLAYDVPTNKLGMNKIKGLNVYVTGRNLFTITNYTGYDPEITSYLYDGTILGVDWQTMPNPRTFIFGFNLSF</sequence>
<keyword evidence="8" id="KW-0732">Signal</keyword>
<dbReference type="RefSeq" id="WP_144076118.1">
    <property type="nucleotide sequence ID" value="NZ_CP076129.1"/>
</dbReference>
<dbReference type="InterPro" id="IPR023996">
    <property type="entry name" value="TonB-dep_OMP_SusC/RagA"/>
</dbReference>
<dbReference type="NCBIfam" id="TIGR04057">
    <property type="entry name" value="SusC_RagA_signa"/>
    <property type="match status" value="1"/>
</dbReference>
<organism evidence="10 11">
    <name type="scientific">Flammeovirga kamogawensis</name>
    <dbReference type="NCBI Taxonomy" id="373891"/>
    <lineage>
        <taxon>Bacteria</taxon>
        <taxon>Pseudomonadati</taxon>
        <taxon>Bacteroidota</taxon>
        <taxon>Cytophagia</taxon>
        <taxon>Cytophagales</taxon>
        <taxon>Flammeovirgaceae</taxon>
        <taxon>Flammeovirga</taxon>
    </lineage>
</organism>
<dbReference type="Proteomes" id="UP000682802">
    <property type="component" value="Chromosome 2"/>
</dbReference>
<evidence type="ECO:0000256" key="3">
    <source>
        <dbReference type="ARBA" id="ARBA00022452"/>
    </source>
</evidence>
<keyword evidence="4 7" id="KW-0812">Transmembrane</keyword>
<evidence type="ECO:0000256" key="5">
    <source>
        <dbReference type="ARBA" id="ARBA00023136"/>
    </source>
</evidence>
<dbReference type="PROSITE" id="PS52016">
    <property type="entry name" value="TONB_DEPENDENT_REC_3"/>
    <property type="match status" value="1"/>
</dbReference>
<dbReference type="InterPro" id="IPR023997">
    <property type="entry name" value="TonB-dep_OMP_SusC/RagA_CS"/>
</dbReference>
<dbReference type="InterPro" id="IPR012910">
    <property type="entry name" value="Plug_dom"/>
</dbReference>
<evidence type="ECO:0000256" key="7">
    <source>
        <dbReference type="PROSITE-ProRule" id="PRU01360"/>
    </source>
</evidence>
<evidence type="ECO:0000313" key="10">
    <source>
        <dbReference type="EMBL" id="QWG09446.1"/>
    </source>
</evidence>
<accession>A0ABX8H0T2</accession>
<comment type="similarity">
    <text evidence="7">Belongs to the TonB-dependent receptor family.</text>
</comment>
<keyword evidence="10" id="KW-0675">Receptor</keyword>
<evidence type="ECO:0000256" key="1">
    <source>
        <dbReference type="ARBA" id="ARBA00004571"/>
    </source>
</evidence>
<feature type="signal peptide" evidence="8">
    <location>
        <begin position="1"/>
        <end position="20"/>
    </location>
</feature>
<evidence type="ECO:0000256" key="8">
    <source>
        <dbReference type="SAM" id="SignalP"/>
    </source>
</evidence>
<name>A0ABX8H0T2_9BACT</name>
<dbReference type="InterPro" id="IPR037066">
    <property type="entry name" value="Plug_dom_sf"/>
</dbReference>
<keyword evidence="2 7" id="KW-0813">Transport</keyword>
<comment type="subcellular location">
    <subcellularLocation>
        <location evidence="1 7">Cell outer membrane</location>
        <topology evidence="1 7">Multi-pass membrane protein</topology>
    </subcellularLocation>
</comment>
<feature type="chain" id="PRO_5045934272" evidence="8">
    <location>
        <begin position="21"/>
        <end position="1057"/>
    </location>
</feature>
<reference evidence="10 11" key="1">
    <citation type="submission" date="2021-05" db="EMBL/GenBank/DDBJ databases">
        <title>Comparative genomic studies on the polysaccharide-degrading batcterial strains of the Flammeovirga genus.</title>
        <authorList>
            <person name="Zewei F."/>
            <person name="Zheng Z."/>
            <person name="Yu L."/>
            <person name="Ruyue G."/>
            <person name="Yanhong M."/>
            <person name="Yuanyuan C."/>
            <person name="Jingyan G."/>
            <person name="Wenjun H."/>
        </authorList>
    </citation>
    <scope>NUCLEOTIDE SEQUENCE [LARGE SCALE GENOMIC DNA]</scope>
    <source>
        <strain evidence="10 11">YS10</strain>
    </source>
</reference>
<dbReference type="Gene3D" id="2.170.130.10">
    <property type="entry name" value="TonB-dependent receptor, plug domain"/>
    <property type="match status" value="1"/>
</dbReference>
<keyword evidence="6 7" id="KW-0998">Cell outer membrane</keyword>
<dbReference type="EMBL" id="CP076129">
    <property type="protein sequence ID" value="QWG09446.1"/>
    <property type="molecule type" value="Genomic_DNA"/>
</dbReference>
<dbReference type="SUPFAM" id="SSF49464">
    <property type="entry name" value="Carboxypeptidase regulatory domain-like"/>
    <property type="match status" value="1"/>
</dbReference>
<dbReference type="Pfam" id="PF07715">
    <property type="entry name" value="Plug"/>
    <property type="match status" value="1"/>
</dbReference>
<keyword evidence="3 7" id="KW-1134">Transmembrane beta strand</keyword>
<keyword evidence="5 7" id="KW-0472">Membrane</keyword>
<feature type="domain" description="TonB-dependent receptor plug" evidence="9">
    <location>
        <begin position="114"/>
        <end position="242"/>
    </location>
</feature>
<evidence type="ECO:0000256" key="2">
    <source>
        <dbReference type="ARBA" id="ARBA00022448"/>
    </source>
</evidence>
<dbReference type="SUPFAM" id="SSF56935">
    <property type="entry name" value="Porins"/>
    <property type="match status" value="1"/>
</dbReference>
<dbReference type="Gene3D" id="2.40.170.20">
    <property type="entry name" value="TonB-dependent receptor, beta-barrel domain"/>
    <property type="match status" value="1"/>
</dbReference>
<dbReference type="NCBIfam" id="TIGR04056">
    <property type="entry name" value="OMP_RagA_SusC"/>
    <property type="match status" value="1"/>
</dbReference>
<protein>
    <submittedName>
        <fullName evidence="10">TonB-dependent receptor</fullName>
    </submittedName>
</protein>
<dbReference type="InterPro" id="IPR008969">
    <property type="entry name" value="CarboxyPept-like_regulatory"/>
</dbReference>
<keyword evidence="11" id="KW-1185">Reference proteome</keyword>
<evidence type="ECO:0000313" key="11">
    <source>
        <dbReference type="Proteomes" id="UP000682802"/>
    </source>
</evidence>
<dbReference type="InterPro" id="IPR039426">
    <property type="entry name" value="TonB-dep_rcpt-like"/>
</dbReference>
<evidence type="ECO:0000256" key="4">
    <source>
        <dbReference type="ARBA" id="ARBA00022692"/>
    </source>
</evidence>
<proteinExistence type="inferred from homology"/>
<dbReference type="Pfam" id="PF13715">
    <property type="entry name" value="CarbopepD_reg_2"/>
    <property type="match status" value="1"/>
</dbReference>
<gene>
    <name evidence="10" type="ORF">KM029_22830</name>
</gene>